<gene>
    <name evidence="7" type="ORF">Sant_0810</name>
</gene>
<dbReference type="PRINTS" id="PR00076">
    <property type="entry name" value="6PGDHDRGNASE"/>
</dbReference>
<sequence length="302" mass="31638">MKVGFIGLGKMGAAMATRLKNAGHEVIAVDKNSYARDAAAQQGINVAADCRAAAAMLPAPRTFWLMTPPGEATEHAIAELATLLTSGDIVVDGGNSDFRDTLRRSARLREKGITLVDAGVSGGTQGAREGCGLLIGAATPIVEWLAPLFDALAAKGAWARVGDSGAGHFAKAVHNGVEYALMQAYGEGYELLLASDIDVDLLATLNAWQNGCSIRSHLLEKLIEALAPDVSLAGVKGYAADSGMGRWTVEEAIRLRVPTPAISAALQARFRSQQDDSPTLKSIAALRGTIGGHAVKRREDNP</sequence>
<dbReference type="GO" id="GO:0016054">
    <property type="term" value="P:organic acid catabolic process"/>
    <property type="evidence" value="ECO:0007669"/>
    <property type="project" value="UniProtKB-ARBA"/>
</dbReference>
<dbReference type="InterPro" id="IPR006183">
    <property type="entry name" value="Pgluconate_DH"/>
</dbReference>
<evidence type="ECO:0000256" key="3">
    <source>
        <dbReference type="ARBA" id="ARBA00023002"/>
    </source>
</evidence>
<protein>
    <submittedName>
        <fullName evidence="7">6-phosphogluconate dehydrogenase</fullName>
    </submittedName>
</protein>
<dbReference type="OrthoDB" id="9804542at2"/>
<dbReference type="Gene3D" id="1.10.1040.10">
    <property type="entry name" value="N-(1-d-carboxylethyl)-l-norvaline Dehydrogenase, domain 2"/>
    <property type="match status" value="1"/>
</dbReference>
<dbReference type="InterPro" id="IPR036291">
    <property type="entry name" value="NAD(P)-bd_dom_sf"/>
</dbReference>
<dbReference type="InterPro" id="IPR006114">
    <property type="entry name" value="6PGDH_C"/>
</dbReference>
<dbReference type="PANTHER" id="PTHR11811">
    <property type="entry name" value="6-PHOSPHOGLUCONATE DEHYDROGENASE"/>
    <property type="match status" value="1"/>
</dbReference>
<name>W0HQ08_9GAMM</name>
<keyword evidence="8" id="KW-1185">Reference proteome</keyword>
<dbReference type="GO" id="GO:0050661">
    <property type="term" value="F:NADP binding"/>
    <property type="evidence" value="ECO:0007669"/>
    <property type="project" value="InterPro"/>
</dbReference>
<dbReference type="GO" id="GO:0019521">
    <property type="term" value="P:D-gluconate metabolic process"/>
    <property type="evidence" value="ECO:0007669"/>
    <property type="project" value="UniProtKB-KW"/>
</dbReference>
<dbReference type="PATRIC" id="fig|1239307.3.peg.867"/>
<dbReference type="Pfam" id="PF00393">
    <property type="entry name" value="6PGD"/>
    <property type="match status" value="1"/>
</dbReference>
<organism evidence="7 8">
    <name type="scientific">Sodalis praecaptivus</name>
    <dbReference type="NCBI Taxonomy" id="1239307"/>
    <lineage>
        <taxon>Bacteria</taxon>
        <taxon>Pseudomonadati</taxon>
        <taxon>Pseudomonadota</taxon>
        <taxon>Gammaproteobacteria</taxon>
        <taxon>Enterobacterales</taxon>
        <taxon>Bruguierivoracaceae</taxon>
        <taxon>Sodalis</taxon>
    </lineage>
</organism>
<feature type="domain" description="6-phosphogluconate dehydrogenase C-terminal" evidence="5">
    <location>
        <begin position="167"/>
        <end position="277"/>
    </location>
</feature>
<dbReference type="GO" id="GO:0004616">
    <property type="term" value="F:phosphogluconate dehydrogenase (decarboxylating) activity"/>
    <property type="evidence" value="ECO:0007669"/>
    <property type="project" value="InterPro"/>
</dbReference>
<dbReference type="Proteomes" id="UP000019028">
    <property type="component" value="Chromosome"/>
</dbReference>
<dbReference type="SUPFAM" id="SSF51735">
    <property type="entry name" value="NAD(P)-binding Rossmann-fold domains"/>
    <property type="match status" value="1"/>
</dbReference>
<evidence type="ECO:0000259" key="5">
    <source>
        <dbReference type="Pfam" id="PF00393"/>
    </source>
</evidence>
<evidence type="ECO:0000256" key="4">
    <source>
        <dbReference type="ARBA" id="ARBA00023064"/>
    </source>
</evidence>
<comment type="pathway">
    <text evidence="1">Carbohydrate degradation; pentose phosphate pathway.</text>
</comment>
<dbReference type="InterPro" id="IPR013328">
    <property type="entry name" value="6PGD_dom2"/>
</dbReference>
<dbReference type="InterPro" id="IPR006115">
    <property type="entry name" value="6PGDH_NADP-bd"/>
</dbReference>
<dbReference type="UniPathway" id="UPA00115"/>
<evidence type="ECO:0000259" key="6">
    <source>
        <dbReference type="Pfam" id="PF03446"/>
    </source>
</evidence>
<dbReference type="EMBL" id="CP006569">
    <property type="protein sequence ID" value="AHF75894.1"/>
    <property type="molecule type" value="Genomic_DNA"/>
</dbReference>
<dbReference type="SUPFAM" id="SSF48179">
    <property type="entry name" value="6-phosphogluconate dehydrogenase C-terminal domain-like"/>
    <property type="match status" value="1"/>
</dbReference>
<dbReference type="NCBIfam" id="NF007161">
    <property type="entry name" value="PRK09599.1"/>
    <property type="match status" value="1"/>
</dbReference>
<evidence type="ECO:0000256" key="2">
    <source>
        <dbReference type="ARBA" id="ARBA00008419"/>
    </source>
</evidence>
<proteinExistence type="inferred from homology"/>
<keyword evidence="3" id="KW-0560">Oxidoreductase</keyword>
<feature type="domain" description="6-phosphogluconate dehydrogenase NADP-binding" evidence="6">
    <location>
        <begin position="2"/>
        <end position="156"/>
    </location>
</feature>
<dbReference type="Gene3D" id="3.40.50.720">
    <property type="entry name" value="NAD(P)-binding Rossmann-like Domain"/>
    <property type="match status" value="1"/>
</dbReference>
<dbReference type="HOGENOM" id="CLU_024540_0_0_6"/>
<dbReference type="AlphaFoldDB" id="W0HQ08"/>
<dbReference type="RefSeq" id="WP_025421025.1">
    <property type="nucleotide sequence ID" value="NZ_CP006569.1"/>
</dbReference>
<dbReference type="GO" id="GO:0006098">
    <property type="term" value="P:pentose-phosphate shunt"/>
    <property type="evidence" value="ECO:0007669"/>
    <property type="project" value="UniProtKB-UniPathway"/>
</dbReference>
<evidence type="ECO:0000256" key="1">
    <source>
        <dbReference type="ARBA" id="ARBA00004959"/>
    </source>
</evidence>
<evidence type="ECO:0000313" key="7">
    <source>
        <dbReference type="EMBL" id="AHF75894.1"/>
    </source>
</evidence>
<dbReference type="KEGG" id="sod:Sant_0810"/>
<dbReference type="PROSITE" id="PS00895">
    <property type="entry name" value="3_HYDROXYISOBUT_DH"/>
    <property type="match status" value="1"/>
</dbReference>
<dbReference type="Pfam" id="PF03446">
    <property type="entry name" value="NAD_binding_2"/>
    <property type="match status" value="1"/>
</dbReference>
<comment type="similarity">
    <text evidence="2">Belongs to the 6-phosphogluconate dehydrogenase family.</text>
</comment>
<keyword evidence="4" id="KW-0311">Gluconate utilization</keyword>
<evidence type="ECO:0000313" key="8">
    <source>
        <dbReference type="Proteomes" id="UP000019028"/>
    </source>
</evidence>
<dbReference type="InterPro" id="IPR002204">
    <property type="entry name" value="3-OH-isobutyrate_DH-rel_CS"/>
</dbReference>
<dbReference type="InterPro" id="IPR008927">
    <property type="entry name" value="6-PGluconate_DH-like_C_sf"/>
</dbReference>
<accession>W0HQ08</accession>
<reference evidence="7 8" key="1">
    <citation type="journal article" date="2014" name="Genome Biol. Evol.">
        <title>Genome degeneration and adaptation in a nascent stage of symbiosis.</title>
        <authorList>
            <person name="Oakeson K.F."/>
            <person name="Gil R."/>
            <person name="Clayton A.L."/>
            <person name="Dunn D.M."/>
            <person name="von Niederhausern A.C."/>
            <person name="Hamil C."/>
            <person name="Aoyagi A."/>
            <person name="Duval B."/>
            <person name="Baca A."/>
            <person name="Silva F.J."/>
            <person name="Vallier A."/>
            <person name="Jackson D.G."/>
            <person name="Latorre A."/>
            <person name="Weiss R.B."/>
            <person name="Heddi A."/>
            <person name="Moya A."/>
            <person name="Dale C."/>
        </authorList>
    </citation>
    <scope>NUCLEOTIDE SEQUENCE [LARGE SCALE GENOMIC DNA]</scope>
    <source>
        <strain evidence="7 8">HS1</strain>
    </source>
</reference>